<reference evidence="1" key="1">
    <citation type="journal article" date="2023" name="G3 (Bethesda)">
        <title>A reference genome for the long-term kleptoplast-retaining sea slug Elysia crispata morphotype clarki.</title>
        <authorList>
            <person name="Eastman K.E."/>
            <person name="Pendleton A.L."/>
            <person name="Shaikh M.A."/>
            <person name="Suttiyut T."/>
            <person name="Ogas R."/>
            <person name="Tomko P."/>
            <person name="Gavelis G."/>
            <person name="Widhalm J.R."/>
            <person name="Wisecaver J.H."/>
        </authorList>
    </citation>
    <scope>NUCLEOTIDE SEQUENCE</scope>
    <source>
        <strain evidence="1">ECLA1</strain>
    </source>
</reference>
<gene>
    <name evidence="1" type="ORF">RRG08_031412</name>
</gene>
<organism evidence="1 2">
    <name type="scientific">Elysia crispata</name>
    <name type="common">lettuce slug</name>
    <dbReference type="NCBI Taxonomy" id="231223"/>
    <lineage>
        <taxon>Eukaryota</taxon>
        <taxon>Metazoa</taxon>
        <taxon>Spiralia</taxon>
        <taxon>Lophotrochozoa</taxon>
        <taxon>Mollusca</taxon>
        <taxon>Gastropoda</taxon>
        <taxon>Heterobranchia</taxon>
        <taxon>Euthyneura</taxon>
        <taxon>Panpulmonata</taxon>
        <taxon>Sacoglossa</taxon>
        <taxon>Placobranchoidea</taxon>
        <taxon>Plakobranchidae</taxon>
        <taxon>Elysia</taxon>
    </lineage>
</organism>
<evidence type="ECO:0000313" key="1">
    <source>
        <dbReference type="EMBL" id="KAK3772388.1"/>
    </source>
</evidence>
<keyword evidence="2" id="KW-1185">Reference proteome</keyword>
<name>A0AAE0ZMW0_9GAST</name>
<sequence length="185" mass="20846">MEIYTPCLEGDRYHRFRLVRGTSLWVQTTPNNKLSILYRSLLQWIGHLTAMNINTKGGPPREIVSLSDWKTAKMPLILPDRFALVRCFVAGLVPAAQLMSQLGTSAPATDISLSQKGFSIYLSYGCERLFLLESWILGYLVEVSSRFVDDTQMSALEEYELGLLSCTNLLLVLWDLQHNGFPPAC</sequence>
<evidence type="ECO:0000313" key="2">
    <source>
        <dbReference type="Proteomes" id="UP001283361"/>
    </source>
</evidence>
<accession>A0AAE0ZMW0</accession>
<protein>
    <submittedName>
        <fullName evidence="1">Uncharacterized protein</fullName>
    </submittedName>
</protein>
<comment type="caution">
    <text evidence="1">The sequence shown here is derived from an EMBL/GenBank/DDBJ whole genome shotgun (WGS) entry which is preliminary data.</text>
</comment>
<dbReference type="AlphaFoldDB" id="A0AAE0ZMW0"/>
<dbReference type="EMBL" id="JAWDGP010003624">
    <property type="protein sequence ID" value="KAK3772388.1"/>
    <property type="molecule type" value="Genomic_DNA"/>
</dbReference>
<proteinExistence type="predicted"/>
<dbReference type="Proteomes" id="UP001283361">
    <property type="component" value="Unassembled WGS sequence"/>
</dbReference>